<dbReference type="Gene3D" id="1.20.1290.10">
    <property type="entry name" value="AhpD-like"/>
    <property type="match status" value="1"/>
</dbReference>
<dbReference type="InterPro" id="IPR029032">
    <property type="entry name" value="AhpD-like"/>
</dbReference>
<evidence type="ECO:0000313" key="3">
    <source>
        <dbReference type="Proteomes" id="UP000019140"/>
    </source>
</evidence>
<evidence type="ECO:0000313" key="2">
    <source>
        <dbReference type="EMBL" id="ETX01423.1"/>
    </source>
</evidence>
<dbReference type="PANTHER" id="PTHR33930:SF2">
    <property type="entry name" value="BLR3452 PROTEIN"/>
    <property type="match status" value="1"/>
</dbReference>
<name>W4LTV0_9BACT</name>
<keyword evidence="3" id="KW-1185">Reference proteome</keyword>
<dbReference type="InterPro" id="IPR003779">
    <property type="entry name" value="CMD-like"/>
</dbReference>
<protein>
    <recommendedName>
        <fullName evidence="1">Carboxymuconolactone decarboxylase-like domain-containing protein</fullName>
    </recommendedName>
</protein>
<feature type="domain" description="Carboxymuconolactone decarboxylase-like" evidence="1">
    <location>
        <begin position="16"/>
        <end position="98"/>
    </location>
</feature>
<dbReference type="Pfam" id="PF02627">
    <property type="entry name" value="CMD"/>
    <property type="match status" value="1"/>
</dbReference>
<organism evidence="2 3">
    <name type="scientific">Candidatus Entotheonella gemina</name>
    <dbReference type="NCBI Taxonomy" id="1429439"/>
    <lineage>
        <taxon>Bacteria</taxon>
        <taxon>Pseudomonadati</taxon>
        <taxon>Nitrospinota/Tectimicrobiota group</taxon>
        <taxon>Candidatus Tectimicrobiota</taxon>
        <taxon>Candidatus Entotheonellia</taxon>
        <taxon>Candidatus Entotheonellales</taxon>
        <taxon>Candidatus Entotheonellaceae</taxon>
        <taxon>Candidatus Entotheonella</taxon>
    </lineage>
</organism>
<proteinExistence type="predicted"/>
<dbReference type="Proteomes" id="UP000019140">
    <property type="component" value="Unassembled WGS sequence"/>
</dbReference>
<evidence type="ECO:0000259" key="1">
    <source>
        <dbReference type="Pfam" id="PF02627"/>
    </source>
</evidence>
<reference evidence="2 3" key="1">
    <citation type="journal article" date="2014" name="Nature">
        <title>An environmental bacterial taxon with a large and distinct metabolic repertoire.</title>
        <authorList>
            <person name="Wilson M.C."/>
            <person name="Mori T."/>
            <person name="Ruckert C."/>
            <person name="Uria A.R."/>
            <person name="Helf M.J."/>
            <person name="Takada K."/>
            <person name="Gernert C."/>
            <person name="Steffens U.A."/>
            <person name="Heycke N."/>
            <person name="Schmitt S."/>
            <person name="Rinke C."/>
            <person name="Helfrich E.J."/>
            <person name="Brachmann A.O."/>
            <person name="Gurgui C."/>
            <person name="Wakimoto T."/>
            <person name="Kracht M."/>
            <person name="Crusemann M."/>
            <person name="Hentschel U."/>
            <person name="Abe I."/>
            <person name="Matsunaga S."/>
            <person name="Kalinowski J."/>
            <person name="Takeyama H."/>
            <person name="Piel J."/>
        </authorList>
    </citation>
    <scope>NUCLEOTIDE SEQUENCE [LARGE SCALE GENOMIC DNA]</scope>
    <source>
        <strain evidence="3">TSY2</strain>
    </source>
</reference>
<dbReference type="AlphaFoldDB" id="W4LTV0"/>
<dbReference type="SUPFAM" id="SSF69118">
    <property type="entry name" value="AhpD-like"/>
    <property type="match status" value="1"/>
</dbReference>
<dbReference type="HOGENOM" id="CLU_137228_5_1_7"/>
<dbReference type="PATRIC" id="fig|1429439.4.peg.6287"/>
<comment type="caution">
    <text evidence="2">The sequence shown here is derived from an EMBL/GenBank/DDBJ whole genome shotgun (WGS) entry which is preliminary data.</text>
</comment>
<sequence>MAEQPTWIQQLQQRTPQFAESYLAQRENILKDGAIPAKYKILMTMIVDAITAHPDGCANIANRARAAGASEAEINEAVEVAYLFGGTPALVTAVNAFRTS</sequence>
<gene>
    <name evidence="2" type="ORF">ETSY2_37245</name>
</gene>
<dbReference type="PANTHER" id="PTHR33930">
    <property type="entry name" value="ALKYL HYDROPEROXIDE REDUCTASE AHPD"/>
    <property type="match status" value="1"/>
</dbReference>
<dbReference type="EMBL" id="AZHX01001621">
    <property type="protein sequence ID" value="ETX01423.1"/>
    <property type="molecule type" value="Genomic_DNA"/>
</dbReference>
<accession>W4LTV0</accession>
<dbReference type="GO" id="GO:0051920">
    <property type="term" value="F:peroxiredoxin activity"/>
    <property type="evidence" value="ECO:0007669"/>
    <property type="project" value="InterPro"/>
</dbReference>